<dbReference type="InterPro" id="IPR050223">
    <property type="entry name" value="D-isomer_2-hydroxyacid_DH"/>
</dbReference>
<protein>
    <recommendedName>
        <fullName evidence="2">D-isomer specific 2-hydroxyacid dehydrogenase NAD-binding domain-containing protein</fullName>
    </recommendedName>
</protein>
<dbReference type="SUPFAM" id="SSF52283">
    <property type="entry name" value="Formate/glycerate dehydrogenase catalytic domain-like"/>
    <property type="match status" value="1"/>
</dbReference>
<dbReference type="SUPFAM" id="SSF51735">
    <property type="entry name" value="NAD(P)-binding Rossmann-fold domains"/>
    <property type="match status" value="2"/>
</dbReference>
<name>A0A8H7D5P8_9AGAR</name>
<dbReference type="CDD" id="cd12168">
    <property type="entry name" value="Mand_dh_like"/>
    <property type="match status" value="1"/>
</dbReference>
<dbReference type="GO" id="GO:0016618">
    <property type="term" value="F:hydroxypyruvate reductase [NAD(P)H] activity"/>
    <property type="evidence" value="ECO:0007669"/>
    <property type="project" value="TreeGrafter"/>
</dbReference>
<keyword evidence="1" id="KW-0560">Oxidoreductase</keyword>
<evidence type="ECO:0000259" key="2">
    <source>
        <dbReference type="Pfam" id="PF02826"/>
    </source>
</evidence>
<dbReference type="PANTHER" id="PTHR10996">
    <property type="entry name" value="2-HYDROXYACID DEHYDROGENASE-RELATED"/>
    <property type="match status" value="1"/>
</dbReference>
<accession>A0A8H7D5P8</accession>
<dbReference type="Gene3D" id="3.40.50.720">
    <property type="entry name" value="NAD(P)-binding Rossmann-like Domain"/>
    <property type="match status" value="3"/>
</dbReference>
<dbReference type="PROSITE" id="PS00670">
    <property type="entry name" value="D_2_HYDROXYACID_DH_2"/>
    <property type="match status" value="2"/>
</dbReference>
<feature type="domain" description="D-isomer specific 2-hydroxyacid dehydrogenase NAD-binding" evidence="2">
    <location>
        <begin position="131"/>
        <end position="268"/>
    </location>
</feature>
<evidence type="ECO:0000256" key="1">
    <source>
        <dbReference type="ARBA" id="ARBA00023002"/>
    </source>
</evidence>
<dbReference type="PANTHER" id="PTHR10996:SF129">
    <property type="entry name" value="2-HYDROXYACID DEHYDROGENASE C1773.17C-RELATED"/>
    <property type="match status" value="1"/>
</dbReference>
<dbReference type="Proteomes" id="UP000620124">
    <property type="component" value="Unassembled WGS sequence"/>
</dbReference>
<feature type="domain" description="D-isomer specific 2-hydroxyacid dehydrogenase NAD-binding" evidence="2">
    <location>
        <begin position="419"/>
        <end position="567"/>
    </location>
</feature>
<sequence length="568" mass="60484">MNKDHSILALGSAAFAVSDYEELCKRYQIDTIPLAGLIDHGSVARAVADAVAARAAAGKPPYVAFIWFFGTSPFSPFDEDMLTVAGQATTMLTRNGWPAKGHTTVTLRRPLRFPLQMVPSCLFLPPLEAASQGDIYTKAGRWRGDASVPGDFFPLGQDIEGMTLGIIGLGSIGKALAVRAQACGMNIIYNNRRRVPESEENGATYVSMDDLLATSDVISVNCPLTSETRHLLGPAEFSKMKTGVFIVNTARGAIIDEEALVQALKSGKGFGGSAALPRSSSQGSPWRMADRAAVLTLGPPKFAISEYNDTVCKRYDIDSIPLSELTDHASVIKSVADAVAARAGAGKPPYGAFIWFFDTWAFSPFDKDVLSPLTENGCRLFCGGGAGYDNVDTEWLTSQGAYYCNTPSGFSVSTANGALMLILAATRSASQGDMYTRTGKWRGDASVPGDFVTLGQDIEGMTLGIIGFGSIGKALAVRAQACGMKIIYNNRRRVPDSEENGASYVSMDELLATADVISVNCPLTAETRHLLGPVEFSKMKNGVFIVNTARGAIINEEALVQALKSGKG</sequence>
<evidence type="ECO:0000313" key="4">
    <source>
        <dbReference type="Proteomes" id="UP000620124"/>
    </source>
</evidence>
<dbReference type="OrthoDB" id="298012at2759"/>
<dbReference type="PROSITE" id="PS00671">
    <property type="entry name" value="D_2_HYDROXYACID_DH_3"/>
    <property type="match status" value="2"/>
</dbReference>
<dbReference type="InterPro" id="IPR006140">
    <property type="entry name" value="D-isomer_DH_NAD-bd"/>
</dbReference>
<organism evidence="3 4">
    <name type="scientific">Mycena venus</name>
    <dbReference type="NCBI Taxonomy" id="2733690"/>
    <lineage>
        <taxon>Eukaryota</taxon>
        <taxon>Fungi</taxon>
        <taxon>Dikarya</taxon>
        <taxon>Basidiomycota</taxon>
        <taxon>Agaricomycotina</taxon>
        <taxon>Agaricomycetes</taxon>
        <taxon>Agaricomycetidae</taxon>
        <taxon>Agaricales</taxon>
        <taxon>Marasmiineae</taxon>
        <taxon>Mycenaceae</taxon>
        <taxon>Mycena</taxon>
    </lineage>
</organism>
<comment type="caution">
    <text evidence="3">The sequence shown here is derived from an EMBL/GenBank/DDBJ whole genome shotgun (WGS) entry which is preliminary data.</text>
</comment>
<dbReference type="EMBL" id="JACAZI010000004">
    <property type="protein sequence ID" value="KAF7362380.1"/>
    <property type="molecule type" value="Genomic_DNA"/>
</dbReference>
<dbReference type="GO" id="GO:0051287">
    <property type="term" value="F:NAD binding"/>
    <property type="evidence" value="ECO:0007669"/>
    <property type="project" value="InterPro"/>
</dbReference>
<keyword evidence="4" id="KW-1185">Reference proteome</keyword>
<reference evidence="3" key="1">
    <citation type="submission" date="2020-05" db="EMBL/GenBank/DDBJ databases">
        <title>Mycena genomes resolve the evolution of fungal bioluminescence.</title>
        <authorList>
            <person name="Tsai I.J."/>
        </authorList>
    </citation>
    <scope>NUCLEOTIDE SEQUENCE</scope>
    <source>
        <strain evidence="3">CCC161011</strain>
    </source>
</reference>
<gene>
    <name evidence="3" type="ORF">MVEN_00584900</name>
</gene>
<dbReference type="Pfam" id="PF02826">
    <property type="entry name" value="2-Hacid_dh_C"/>
    <property type="match status" value="2"/>
</dbReference>
<proteinExistence type="predicted"/>
<dbReference type="GO" id="GO:0005829">
    <property type="term" value="C:cytosol"/>
    <property type="evidence" value="ECO:0007669"/>
    <property type="project" value="TreeGrafter"/>
</dbReference>
<dbReference type="InterPro" id="IPR029753">
    <property type="entry name" value="D-isomer_DH_CS"/>
</dbReference>
<evidence type="ECO:0000313" key="3">
    <source>
        <dbReference type="EMBL" id="KAF7362380.1"/>
    </source>
</evidence>
<dbReference type="AlphaFoldDB" id="A0A8H7D5P8"/>
<dbReference type="GO" id="GO:0030267">
    <property type="term" value="F:glyoxylate reductase (NADPH) activity"/>
    <property type="evidence" value="ECO:0007669"/>
    <property type="project" value="TreeGrafter"/>
</dbReference>
<dbReference type="InterPro" id="IPR036291">
    <property type="entry name" value="NAD(P)-bd_dom_sf"/>
</dbReference>